<evidence type="ECO:0000256" key="2">
    <source>
        <dbReference type="ARBA" id="ARBA00022801"/>
    </source>
</evidence>
<comment type="similarity">
    <text evidence="1">Belongs to the HAD-like hydrolase superfamily. S-2-haloalkanoic acid dehalogenase family.</text>
</comment>
<dbReference type="SUPFAM" id="SSF56784">
    <property type="entry name" value="HAD-like"/>
    <property type="match status" value="1"/>
</dbReference>
<dbReference type="Gene3D" id="3.40.50.1000">
    <property type="entry name" value="HAD superfamily/HAD-like"/>
    <property type="match status" value="1"/>
</dbReference>
<dbReference type="PANTHER" id="PTHR43316">
    <property type="entry name" value="HYDROLASE, HALOACID DELAHOGENASE-RELATED"/>
    <property type="match status" value="1"/>
</dbReference>
<proteinExistence type="inferred from homology"/>
<dbReference type="InterPro" id="IPR006328">
    <property type="entry name" value="2-HAD"/>
</dbReference>
<dbReference type="Pfam" id="PF00702">
    <property type="entry name" value="Hydrolase"/>
    <property type="match status" value="1"/>
</dbReference>
<dbReference type="Proteomes" id="UP001497392">
    <property type="component" value="Unassembled WGS sequence"/>
</dbReference>
<dbReference type="InterPro" id="IPR006439">
    <property type="entry name" value="HAD-SF_hydro_IA"/>
</dbReference>
<keyword evidence="2" id="KW-0378">Hydrolase</keyword>
<dbReference type="SFLD" id="SFLDS00003">
    <property type="entry name" value="Haloacid_Dehalogenase"/>
    <property type="match status" value="1"/>
</dbReference>
<evidence type="ECO:0000313" key="3">
    <source>
        <dbReference type="EMBL" id="CAL5224343.1"/>
    </source>
</evidence>
<dbReference type="InterPro" id="IPR051540">
    <property type="entry name" value="S-2-haloacid_dehalogenase"/>
</dbReference>
<dbReference type="SFLD" id="SFLDG01129">
    <property type="entry name" value="C1.5:_HAD__Beta-PGM__Phosphata"/>
    <property type="match status" value="1"/>
</dbReference>
<dbReference type="PANTHER" id="PTHR43316:SF3">
    <property type="entry name" value="HALOACID DEHALOGENASE, TYPE II (AFU_ORTHOLOGUE AFUA_2G07750)-RELATED"/>
    <property type="match status" value="1"/>
</dbReference>
<dbReference type="NCBIfam" id="TIGR01493">
    <property type="entry name" value="HAD-SF-IA-v2"/>
    <property type="match status" value="1"/>
</dbReference>
<gene>
    <name evidence="3" type="primary">g7016</name>
    <name evidence="3" type="ORF">VP750_LOCUS6002</name>
</gene>
<organism evidence="3 4">
    <name type="scientific">Coccomyxa viridis</name>
    <dbReference type="NCBI Taxonomy" id="1274662"/>
    <lineage>
        <taxon>Eukaryota</taxon>
        <taxon>Viridiplantae</taxon>
        <taxon>Chlorophyta</taxon>
        <taxon>core chlorophytes</taxon>
        <taxon>Trebouxiophyceae</taxon>
        <taxon>Trebouxiophyceae incertae sedis</taxon>
        <taxon>Coccomyxaceae</taxon>
        <taxon>Coccomyxa</taxon>
    </lineage>
</organism>
<dbReference type="EMBL" id="CAXHTA020000010">
    <property type="protein sequence ID" value="CAL5224343.1"/>
    <property type="molecule type" value="Genomic_DNA"/>
</dbReference>
<dbReference type="PRINTS" id="PR00413">
    <property type="entry name" value="HADHALOGNASE"/>
</dbReference>
<dbReference type="Gene3D" id="1.10.150.240">
    <property type="entry name" value="Putative phosphatase, domain 2"/>
    <property type="match status" value="1"/>
</dbReference>
<dbReference type="InterPro" id="IPR023198">
    <property type="entry name" value="PGP-like_dom2"/>
</dbReference>
<evidence type="ECO:0000256" key="1">
    <source>
        <dbReference type="ARBA" id="ARBA00008106"/>
    </source>
</evidence>
<reference evidence="3 4" key="1">
    <citation type="submission" date="2024-06" db="EMBL/GenBank/DDBJ databases">
        <authorList>
            <person name="Kraege A."/>
            <person name="Thomma B."/>
        </authorList>
    </citation>
    <scope>NUCLEOTIDE SEQUENCE [LARGE SCALE GENOMIC DNA]</scope>
</reference>
<name>A0ABP1FWT0_9CHLO</name>
<accession>A0ABP1FWT0</accession>
<dbReference type="NCBIfam" id="TIGR01428">
    <property type="entry name" value="HAD_type_II"/>
    <property type="match status" value="1"/>
</dbReference>
<dbReference type="InterPro" id="IPR023214">
    <property type="entry name" value="HAD_sf"/>
</dbReference>
<keyword evidence="4" id="KW-1185">Reference proteome</keyword>
<sequence length="235" mass="25711">MARQEIKAIVFDVMGTMCDMTPLRAPPLDARMEAIGFSKAEAQVWDLLVQRDGDTLAMSGSGGFATNKDIGAYHLRNMLKAANSHNVEAAVKHIQGGADEVRPYPDTEGGLRALKAKGLKIATMTNSTTSFSQAALKRGNCDTYIDTPLDISMVQRWKPHPSVYQFAAKQLGFEPHEVMMIAAHPWDIHGALAAGLRATYVDRPKTEYPPYYIKPDFIIPSLKELADLPIGAPPS</sequence>
<protein>
    <submittedName>
        <fullName evidence="3">G7016 protein</fullName>
    </submittedName>
</protein>
<dbReference type="InterPro" id="IPR036412">
    <property type="entry name" value="HAD-like_sf"/>
</dbReference>
<evidence type="ECO:0000313" key="4">
    <source>
        <dbReference type="Proteomes" id="UP001497392"/>
    </source>
</evidence>
<comment type="caution">
    <text evidence="3">The sequence shown here is derived from an EMBL/GenBank/DDBJ whole genome shotgun (WGS) entry which is preliminary data.</text>
</comment>